<keyword evidence="10" id="KW-0067">ATP-binding</keyword>
<organism evidence="15 16">
    <name type="scientific">Ophiophagus hannah</name>
    <name type="common">King cobra</name>
    <name type="synonym">Naja hannah</name>
    <dbReference type="NCBI Taxonomy" id="8665"/>
    <lineage>
        <taxon>Eukaryota</taxon>
        <taxon>Metazoa</taxon>
        <taxon>Chordata</taxon>
        <taxon>Craniata</taxon>
        <taxon>Vertebrata</taxon>
        <taxon>Euteleostomi</taxon>
        <taxon>Lepidosauria</taxon>
        <taxon>Squamata</taxon>
        <taxon>Bifurcata</taxon>
        <taxon>Unidentata</taxon>
        <taxon>Episquamata</taxon>
        <taxon>Toxicofera</taxon>
        <taxon>Serpentes</taxon>
        <taxon>Colubroidea</taxon>
        <taxon>Elapidae</taxon>
        <taxon>Elapinae</taxon>
        <taxon>Ophiophagus</taxon>
    </lineage>
</organism>
<evidence type="ECO:0000256" key="6">
    <source>
        <dbReference type="ARBA" id="ARBA00022679"/>
    </source>
</evidence>
<comment type="similarity">
    <text evidence="1">Belongs to the small GTPase superfamily. Rab family.</text>
</comment>
<evidence type="ECO:0000256" key="12">
    <source>
        <dbReference type="ARBA" id="ARBA00047899"/>
    </source>
</evidence>
<dbReference type="EC" id="2.7.11.1" evidence="2"/>
<dbReference type="Gene3D" id="3.30.70.1390">
    <property type="entry name" value="ROC domain from the Parkinson's disease-associated leucine-rich repeat kinase 2"/>
    <property type="match status" value="1"/>
</dbReference>
<evidence type="ECO:0000256" key="4">
    <source>
        <dbReference type="ARBA" id="ARBA00022574"/>
    </source>
</evidence>
<comment type="catalytic activity">
    <reaction evidence="12">
        <text>L-threonyl-[protein] + ATP = O-phospho-L-threonyl-[protein] + ADP + H(+)</text>
        <dbReference type="Rhea" id="RHEA:46608"/>
        <dbReference type="Rhea" id="RHEA-COMP:11060"/>
        <dbReference type="Rhea" id="RHEA-COMP:11605"/>
        <dbReference type="ChEBI" id="CHEBI:15378"/>
        <dbReference type="ChEBI" id="CHEBI:30013"/>
        <dbReference type="ChEBI" id="CHEBI:30616"/>
        <dbReference type="ChEBI" id="CHEBI:61977"/>
        <dbReference type="ChEBI" id="CHEBI:456216"/>
        <dbReference type="EC" id="2.7.11.1"/>
    </reaction>
</comment>
<dbReference type="InterPro" id="IPR005225">
    <property type="entry name" value="Small_GTP-bd"/>
</dbReference>
<dbReference type="GO" id="GO:0005829">
    <property type="term" value="C:cytosol"/>
    <property type="evidence" value="ECO:0007669"/>
    <property type="project" value="UniProtKB-ARBA"/>
</dbReference>
<dbReference type="EMBL" id="AZIM01011835">
    <property type="protein sequence ID" value="ETE56834.1"/>
    <property type="molecule type" value="Genomic_DNA"/>
</dbReference>
<feature type="domain" description="Roc" evidence="14">
    <location>
        <begin position="41"/>
        <end position="152"/>
    </location>
</feature>
<evidence type="ECO:0000256" key="1">
    <source>
        <dbReference type="ARBA" id="ARBA00006270"/>
    </source>
</evidence>
<dbReference type="Proteomes" id="UP000018936">
    <property type="component" value="Unassembled WGS sequence"/>
</dbReference>
<comment type="catalytic activity">
    <reaction evidence="13">
        <text>L-seryl-[protein] + ATP = O-phospho-L-seryl-[protein] + ADP + H(+)</text>
        <dbReference type="Rhea" id="RHEA:17989"/>
        <dbReference type="Rhea" id="RHEA-COMP:9863"/>
        <dbReference type="Rhea" id="RHEA-COMP:11604"/>
        <dbReference type="ChEBI" id="CHEBI:15378"/>
        <dbReference type="ChEBI" id="CHEBI:29999"/>
        <dbReference type="ChEBI" id="CHEBI:30616"/>
        <dbReference type="ChEBI" id="CHEBI:83421"/>
        <dbReference type="ChEBI" id="CHEBI:456216"/>
        <dbReference type="EC" id="2.7.11.1"/>
    </reaction>
</comment>
<feature type="non-terminal residue" evidence="15">
    <location>
        <position position="152"/>
    </location>
</feature>
<evidence type="ECO:0000256" key="2">
    <source>
        <dbReference type="ARBA" id="ARBA00012513"/>
    </source>
</evidence>
<keyword evidence="8" id="KW-0547">Nucleotide-binding</keyword>
<evidence type="ECO:0000256" key="7">
    <source>
        <dbReference type="ARBA" id="ARBA00022737"/>
    </source>
</evidence>
<keyword evidence="11" id="KW-0342">GTP-binding</keyword>
<sequence length="152" mass="17562">MGKLLNIWDLPLEGLRLNLDFKHVGDKARDIIRFLQQRLKKAVPYHRMKLMVVGNAGSGKTTLLQQLMKCKRPDLGPQKPTIGIDVNDWKIPRKGKIKKETVLNVWDFAGQEEFYSAHPHFMTQRALYLAVYDLSKGDSEVDAMKPWLFNIK</sequence>
<evidence type="ECO:0000313" key="15">
    <source>
        <dbReference type="EMBL" id="ETE56834.1"/>
    </source>
</evidence>
<dbReference type="GO" id="GO:0050793">
    <property type="term" value="P:regulation of developmental process"/>
    <property type="evidence" value="ECO:0007669"/>
    <property type="project" value="UniProtKB-ARBA"/>
</dbReference>
<name>V8N3I1_OPHHA</name>
<evidence type="ECO:0000256" key="13">
    <source>
        <dbReference type="ARBA" id="ARBA00048679"/>
    </source>
</evidence>
<dbReference type="InterPro" id="IPR027417">
    <property type="entry name" value="P-loop_NTPase"/>
</dbReference>
<keyword evidence="5" id="KW-0433">Leucine-rich repeat</keyword>
<dbReference type="SUPFAM" id="SSF52540">
    <property type="entry name" value="P-loop containing nucleoside triphosphate hydrolases"/>
    <property type="match status" value="1"/>
</dbReference>
<dbReference type="PANTHER" id="PTHR24073">
    <property type="entry name" value="DRAB5-RELATED"/>
    <property type="match status" value="1"/>
</dbReference>
<keyword evidence="3" id="KW-0723">Serine/threonine-protein kinase</keyword>
<dbReference type="InterPro" id="IPR020859">
    <property type="entry name" value="ROC"/>
</dbReference>
<dbReference type="OrthoDB" id="8940716at2759"/>
<keyword evidence="16" id="KW-1185">Reference proteome</keyword>
<proteinExistence type="inferred from homology"/>
<dbReference type="PRINTS" id="PR00449">
    <property type="entry name" value="RASTRNSFRMNG"/>
</dbReference>
<evidence type="ECO:0000259" key="14">
    <source>
        <dbReference type="PROSITE" id="PS51424"/>
    </source>
</evidence>
<accession>V8N3I1</accession>
<evidence type="ECO:0000256" key="10">
    <source>
        <dbReference type="ARBA" id="ARBA00022840"/>
    </source>
</evidence>
<dbReference type="GO" id="GO:0005525">
    <property type="term" value="F:GTP binding"/>
    <property type="evidence" value="ECO:0007669"/>
    <property type="project" value="UniProtKB-KW"/>
</dbReference>
<comment type="caution">
    <text evidence="15">The sequence shown here is derived from an EMBL/GenBank/DDBJ whole genome shotgun (WGS) entry which is preliminary data.</text>
</comment>
<evidence type="ECO:0000256" key="3">
    <source>
        <dbReference type="ARBA" id="ARBA00022527"/>
    </source>
</evidence>
<dbReference type="GO" id="GO:0005524">
    <property type="term" value="F:ATP binding"/>
    <property type="evidence" value="ECO:0007669"/>
    <property type="project" value="UniProtKB-KW"/>
</dbReference>
<keyword evidence="9" id="KW-0418">Kinase</keyword>
<gene>
    <name evidence="15" type="ORF">L345_17454</name>
</gene>
<keyword evidence="7" id="KW-0677">Repeat</keyword>
<keyword evidence="4" id="KW-0853">WD repeat</keyword>
<dbReference type="AlphaFoldDB" id="V8N3I1"/>
<evidence type="ECO:0000256" key="11">
    <source>
        <dbReference type="ARBA" id="ARBA00023134"/>
    </source>
</evidence>
<dbReference type="NCBIfam" id="TIGR00231">
    <property type="entry name" value="small_GTP"/>
    <property type="match status" value="1"/>
</dbReference>
<dbReference type="GO" id="GO:0004674">
    <property type="term" value="F:protein serine/threonine kinase activity"/>
    <property type="evidence" value="ECO:0007669"/>
    <property type="project" value="UniProtKB-KW"/>
</dbReference>
<protein>
    <recommendedName>
        <fullName evidence="2">non-specific serine/threonine protein kinase</fullName>
        <ecNumber evidence="2">2.7.11.1</ecNumber>
    </recommendedName>
</protein>
<dbReference type="FunFam" id="3.30.70.1390:FF:000001">
    <property type="entry name" value="Leucine-rich repeat serine/threonine-protein kinase 2"/>
    <property type="match status" value="1"/>
</dbReference>
<evidence type="ECO:0000256" key="5">
    <source>
        <dbReference type="ARBA" id="ARBA00022614"/>
    </source>
</evidence>
<keyword evidence="6" id="KW-0808">Transferase</keyword>
<reference evidence="15 16" key="1">
    <citation type="journal article" date="2013" name="Proc. Natl. Acad. Sci. U.S.A.">
        <title>The king cobra genome reveals dynamic gene evolution and adaptation in the snake venom system.</title>
        <authorList>
            <person name="Vonk F.J."/>
            <person name="Casewell N.R."/>
            <person name="Henkel C.V."/>
            <person name="Heimberg A.M."/>
            <person name="Jansen H.J."/>
            <person name="McCleary R.J."/>
            <person name="Kerkkamp H.M."/>
            <person name="Vos R.A."/>
            <person name="Guerreiro I."/>
            <person name="Calvete J.J."/>
            <person name="Wuster W."/>
            <person name="Woods A.E."/>
            <person name="Logan J.M."/>
            <person name="Harrison R.A."/>
            <person name="Castoe T.A."/>
            <person name="de Koning A.P."/>
            <person name="Pollock D.D."/>
            <person name="Yandell M."/>
            <person name="Calderon D."/>
            <person name="Renjifo C."/>
            <person name="Currier R.B."/>
            <person name="Salgado D."/>
            <person name="Pla D."/>
            <person name="Sanz L."/>
            <person name="Hyder A.S."/>
            <person name="Ribeiro J.M."/>
            <person name="Arntzen J.W."/>
            <person name="van den Thillart G.E."/>
            <person name="Boetzer M."/>
            <person name="Pirovano W."/>
            <person name="Dirks R.P."/>
            <person name="Spaink H.P."/>
            <person name="Duboule D."/>
            <person name="McGlinn E."/>
            <person name="Kini R.M."/>
            <person name="Richardson M.K."/>
        </authorList>
    </citation>
    <scope>NUCLEOTIDE SEQUENCE</scope>
    <source>
        <tissue evidence="15">Blood</tissue>
    </source>
</reference>
<evidence type="ECO:0000256" key="8">
    <source>
        <dbReference type="ARBA" id="ARBA00022741"/>
    </source>
</evidence>
<evidence type="ECO:0000256" key="9">
    <source>
        <dbReference type="ARBA" id="ARBA00022777"/>
    </source>
</evidence>
<evidence type="ECO:0000313" key="16">
    <source>
        <dbReference type="Proteomes" id="UP000018936"/>
    </source>
</evidence>
<dbReference type="Pfam" id="PF08477">
    <property type="entry name" value="Roc"/>
    <property type="match status" value="1"/>
</dbReference>
<dbReference type="PROSITE" id="PS51424">
    <property type="entry name" value="ROC"/>
    <property type="match status" value="1"/>
</dbReference>